<keyword evidence="2" id="KW-1185">Reference proteome</keyword>
<dbReference type="Gene3D" id="1.20.1600.10">
    <property type="entry name" value="Outer membrane efflux proteins (OEP)"/>
    <property type="match status" value="1"/>
</dbReference>
<protein>
    <recommendedName>
        <fullName evidence="3">RND transporter</fullName>
    </recommendedName>
</protein>
<sequence length="60" mass="6254">MAYQRGVASLIDVLHADESLLQVADARAMAQTETARAAIATFNALGGGWQPMSADALAVH</sequence>
<evidence type="ECO:0008006" key="3">
    <source>
        <dbReference type="Google" id="ProtNLM"/>
    </source>
</evidence>
<comment type="caution">
    <text evidence="1">The sequence shown here is derived from an EMBL/GenBank/DDBJ whole genome shotgun (WGS) entry which is preliminary data.</text>
</comment>
<reference evidence="1 2" key="1">
    <citation type="submission" date="2015-03" db="EMBL/GenBank/DDBJ databases">
        <authorList>
            <person name="Krishnan R."/>
            <person name="Midha S."/>
            <person name="Patil P.B."/>
            <person name="Rameshkumar N."/>
        </authorList>
    </citation>
    <scope>NUCLEOTIDE SEQUENCE [LARGE SCALE GENOMIC DNA]</scope>
    <source>
        <strain evidence="1 2">L1E11</strain>
    </source>
</reference>
<evidence type="ECO:0000313" key="2">
    <source>
        <dbReference type="Proteomes" id="UP000248090"/>
    </source>
</evidence>
<gene>
    <name evidence="1" type="ORF">WH50_14620</name>
</gene>
<accession>A0ABX5LV36</accession>
<organism evidence="1 2">
    <name type="scientific">Pokkaliibacter plantistimulans</name>
    <dbReference type="NCBI Taxonomy" id="1635171"/>
    <lineage>
        <taxon>Bacteria</taxon>
        <taxon>Pseudomonadati</taxon>
        <taxon>Pseudomonadota</taxon>
        <taxon>Gammaproteobacteria</taxon>
        <taxon>Oceanospirillales</taxon>
        <taxon>Balneatrichaceae</taxon>
        <taxon>Pokkaliibacter</taxon>
    </lineage>
</organism>
<dbReference type="RefSeq" id="WP_207780319.1">
    <property type="nucleotide sequence ID" value="NZ_CP177354.1"/>
</dbReference>
<evidence type="ECO:0000313" key="1">
    <source>
        <dbReference type="EMBL" id="PXF30535.1"/>
    </source>
</evidence>
<dbReference type="EMBL" id="LAPT01000073">
    <property type="protein sequence ID" value="PXF30535.1"/>
    <property type="molecule type" value="Genomic_DNA"/>
</dbReference>
<proteinExistence type="predicted"/>
<name>A0ABX5LV36_9GAMM</name>
<dbReference type="Proteomes" id="UP000248090">
    <property type="component" value="Unassembled WGS sequence"/>
</dbReference>
<dbReference type="SUPFAM" id="SSF56954">
    <property type="entry name" value="Outer membrane efflux proteins (OEP)"/>
    <property type="match status" value="1"/>
</dbReference>